<feature type="chain" id="PRO_5046109843" evidence="1">
    <location>
        <begin position="24"/>
        <end position="166"/>
    </location>
</feature>
<accession>A0ABS2A8V3</accession>
<dbReference type="Pfam" id="PF13628">
    <property type="entry name" value="DUF4142"/>
    <property type="match status" value="1"/>
</dbReference>
<protein>
    <submittedName>
        <fullName evidence="3">DUF4142 domain-containing protein</fullName>
    </submittedName>
</protein>
<keyword evidence="4" id="KW-1185">Reference proteome</keyword>
<keyword evidence="1" id="KW-0732">Signal</keyword>
<dbReference type="EMBL" id="JAENHP010000003">
    <property type="protein sequence ID" value="MBM2616257.1"/>
    <property type="molecule type" value="Genomic_DNA"/>
</dbReference>
<dbReference type="Gene3D" id="1.20.1260.10">
    <property type="match status" value="1"/>
</dbReference>
<evidence type="ECO:0000313" key="4">
    <source>
        <dbReference type="Proteomes" id="UP000632138"/>
    </source>
</evidence>
<dbReference type="PANTHER" id="PTHR38593">
    <property type="entry name" value="BLR2558 PROTEIN"/>
    <property type="match status" value="1"/>
</dbReference>
<feature type="domain" description="DUF4142" evidence="2">
    <location>
        <begin position="26"/>
        <end position="158"/>
    </location>
</feature>
<feature type="signal peptide" evidence="1">
    <location>
        <begin position="1"/>
        <end position="23"/>
    </location>
</feature>
<dbReference type="PANTHER" id="PTHR38593:SF1">
    <property type="entry name" value="BLR2558 PROTEIN"/>
    <property type="match status" value="1"/>
</dbReference>
<proteinExistence type="predicted"/>
<evidence type="ECO:0000313" key="3">
    <source>
        <dbReference type="EMBL" id="MBM2616257.1"/>
    </source>
</evidence>
<name>A0ABS2A8V3_9ACTN</name>
<organism evidence="3 4">
    <name type="scientific">Paractinoplanes ovalisporus</name>
    <dbReference type="NCBI Taxonomy" id="2810368"/>
    <lineage>
        <taxon>Bacteria</taxon>
        <taxon>Bacillati</taxon>
        <taxon>Actinomycetota</taxon>
        <taxon>Actinomycetes</taxon>
        <taxon>Micromonosporales</taxon>
        <taxon>Micromonosporaceae</taxon>
        <taxon>Paractinoplanes</taxon>
    </lineage>
</organism>
<dbReference type="InterPro" id="IPR012347">
    <property type="entry name" value="Ferritin-like"/>
</dbReference>
<dbReference type="InterPro" id="IPR025419">
    <property type="entry name" value="DUF4142"/>
</dbReference>
<evidence type="ECO:0000256" key="1">
    <source>
        <dbReference type="SAM" id="SignalP"/>
    </source>
</evidence>
<dbReference type="Proteomes" id="UP000632138">
    <property type="component" value="Unassembled WGS sequence"/>
</dbReference>
<dbReference type="RefSeq" id="WP_203376160.1">
    <property type="nucleotide sequence ID" value="NZ_JAENHP010000003.1"/>
</dbReference>
<comment type="caution">
    <text evidence="3">The sequence shown here is derived from an EMBL/GenBank/DDBJ whole genome shotgun (WGS) entry which is preliminary data.</text>
</comment>
<sequence length="166" mass="17552">MFRSLVVASALTAALIPGAAAQAAPRDAAYLRVAHQTNLAEIAGNRIALRKSPDPDIRAVAVRFIQDHMAMDAEVIRVAALLQVRLPDLPSAEQQALGNRYEATPASLFDPLYVSTQMAGHAKALAGARQEADHGDDVQVRQVAAAAVPVIAAHHHALDTVGYGRP</sequence>
<reference evidence="3 4" key="1">
    <citation type="submission" date="2021-01" db="EMBL/GenBank/DDBJ databases">
        <title>Actinoplanes sp. nov. LDG1-06 isolated from lichen.</title>
        <authorList>
            <person name="Saeng-In P."/>
            <person name="Phongsopitanun W."/>
            <person name="Kanchanasin P."/>
            <person name="Yuki M."/>
            <person name="Kudo T."/>
            <person name="Ohkuma M."/>
            <person name="Tanasupawat S."/>
        </authorList>
    </citation>
    <scope>NUCLEOTIDE SEQUENCE [LARGE SCALE GENOMIC DNA]</scope>
    <source>
        <strain evidence="3 4">LDG1-06</strain>
    </source>
</reference>
<gene>
    <name evidence="3" type="ORF">JIG36_11880</name>
</gene>
<evidence type="ECO:0000259" key="2">
    <source>
        <dbReference type="Pfam" id="PF13628"/>
    </source>
</evidence>